<feature type="domain" description="HPr kinase/phosphorylase C-terminal" evidence="1">
    <location>
        <begin position="4"/>
        <end position="80"/>
    </location>
</feature>
<dbReference type="SUPFAM" id="SSF53795">
    <property type="entry name" value="PEP carboxykinase-like"/>
    <property type="match status" value="1"/>
</dbReference>
<dbReference type="Proteomes" id="UP000192455">
    <property type="component" value="Unassembled WGS sequence"/>
</dbReference>
<gene>
    <name evidence="2" type="ORF">SAMN05421849_1185</name>
</gene>
<evidence type="ECO:0000313" key="2">
    <source>
        <dbReference type="EMBL" id="SIT79704.1"/>
    </source>
</evidence>
<dbReference type="InterPro" id="IPR011104">
    <property type="entry name" value="Hpr_kin/Pase_C"/>
</dbReference>
<evidence type="ECO:0000313" key="3">
    <source>
        <dbReference type="Proteomes" id="UP000192455"/>
    </source>
</evidence>
<accession>A0A1R3WP84</accession>
<protein>
    <submittedName>
        <fullName evidence="2">Hpr(Ser) kinase/phosphatase</fullName>
    </submittedName>
</protein>
<dbReference type="OrthoDB" id="8326226at2"/>
<keyword evidence="3" id="KW-1185">Reference proteome</keyword>
<dbReference type="GO" id="GO:0000155">
    <property type="term" value="F:phosphorelay sensor kinase activity"/>
    <property type="evidence" value="ECO:0007669"/>
    <property type="project" value="InterPro"/>
</dbReference>
<dbReference type="EMBL" id="FTPS01000001">
    <property type="protein sequence ID" value="SIT79704.1"/>
    <property type="molecule type" value="Genomic_DNA"/>
</dbReference>
<dbReference type="RefSeq" id="WP_076648580.1">
    <property type="nucleotide sequence ID" value="NZ_FTPS01000001.1"/>
</dbReference>
<dbReference type="Pfam" id="PF07475">
    <property type="entry name" value="Hpr_kinase_C"/>
    <property type="match status" value="1"/>
</dbReference>
<keyword evidence="2" id="KW-0418">Kinase</keyword>
<reference evidence="2 3" key="1">
    <citation type="submission" date="2017-01" db="EMBL/GenBank/DDBJ databases">
        <authorList>
            <person name="Mah S.A."/>
            <person name="Swanson W.J."/>
            <person name="Moy G.W."/>
            <person name="Vacquier V.D."/>
        </authorList>
    </citation>
    <scope>NUCLEOTIDE SEQUENCE [LARGE SCALE GENOMIC DNA]</scope>
    <source>
        <strain evidence="2 3">DSM 21219</strain>
    </source>
</reference>
<dbReference type="Gene3D" id="3.40.50.300">
    <property type="entry name" value="P-loop containing nucleotide triphosphate hydrolases"/>
    <property type="match status" value="1"/>
</dbReference>
<evidence type="ECO:0000259" key="1">
    <source>
        <dbReference type="Pfam" id="PF07475"/>
    </source>
</evidence>
<proteinExistence type="predicted"/>
<organism evidence="2 3">
    <name type="scientific">Pontibaca methylaminivorans</name>
    <dbReference type="NCBI Taxonomy" id="515897"/>
    <lineage>
        <taxon>Bacteria</taxon>
        <taxon>Pseudomonadati</taxon>
        <taxon>Pseudomonadota</taxon>
        <taxon>Alphaproteobacteria</taxon>
        <taxon>Rhodobacterales</taxon>
        <taxon>Roseobacteraceae</taxon>
        <taxon>Pontibaca</taxon>
    </lineage>
</organism>
<dbReference type="AlphaFoldDB" id="A0A1R3WP84"/>
<dbReference type="GO" id="GO:0005524">
    <property type="term" value="F:ATP binding"/>
    <property type="evidence" value="ECO:0007669"/>
    <property type="project" value="InterPro"/>
</dbReference>
<dbReference type="InterPro" id="IPR027417">
    <property type="entry name" value="P-loop_NTPase"/>
</dbReference>
<dbReference type="STRING" id="515897.SAMN05421849_1185"/>
<name>A0A1R3WP84_9RHOB</name>
<dbReference type="GO" id="GO:0006109">
    <property type="term" value="P:regulation of carbohydrate metabolic process"/>
    <property type="evidence" value="ECO:0007669"/>
    <property type="project" value="InterPro"/>
</dbReference>
<keyword evidence="2" id="KW-0808">Transferase</keyword>
<sequence>MTDPQILHASCITASGRGLLLRGRSGSGKSSLALALMALGAELVADDRVVLACRGDHLVASAPPPLRGLIEARGMGLLQAAWAQEAPVRFVVDLDQTEPDRMPPPRRLALLGHEIPLLYRIENIHFASMLMQLLKAGRYET</sequence>